<name>A0A4C1T0Y6_EUMVA</name>
<dbReference type="Proteomes" id="UP000299102">
    <property type="component" value="Unassembled WGS sequence"/>
</dbReference>
<proteinExistence type="predicted"/>
<accession>A0A4C1T0Y6</accession>
<keyword evidence="1" id="KW-0812">Transmembrane</keyword>
<dbReference type="OrthoDB" id="297496at2759"/>
<gene>
    <name evidence="2" type="ORF">EVAR_4370_1</name>
</gene>
<dbReference type="EMBL" id="BGZK01000024">
    <property type="protein sequence ID" value="GBP06921.1"/>
    <property type="molecule type" value="Genomic_DNA"/>
</dbReference>
<evidence type="ECO:0000313" key="2">
    <source>
        <dbReference type="EMBL" id="GBP06921.1"/>
    </source>
</evidence>
<dbReference type="AlphaFoldDB" id="A0A4C1T0Y6"/>
<keyword evidence="3" id="KW-1185">Reference proteome</keyword>
<evidence type="ECO:0000313" key="3">
    <source>
        <dbReference type="Proteomes" id="UP000299102"/>
    </source>
</evidence>
<keyword evidence="1" id="KW-0472">Membrane</keyword>
<reference evidence="2 3" key="1">
    <citation type="journal article" date="2019" name="Commun. Biol.">
        <title>The bagworm genome reveals a unique fibroin gene that provides high tensile strength.</title>
        <authorList>
            <person name="Kono N."/>
            <person name="Nakamura H."/>
            <person name="Ohtoshi R."/>
            <person name="Tomita M."/>
            <person name="Numata K."/>
            <person name="Arakawa K."/>
        </authorList>
    </citation>
    <scope>NUCLEOTIDE SEQUENCE [LARGE SCALE GENOMIC DNA]</scope>
</reference>
<protein>
    <submittedName>
        <fullName evidence="2">Uncharacterized protein</fullName>
    </submittedName>
</protein>
<sequence>MIKARIQRELNLVYDHEEARTCPGVRRDPSGDPITGDEFYQAQPLGHRGDDVKGVSWEAEALMSAPASPAPSSGWRQLFPRSAFSHVGLLLALMLYTAGGGFSGTMANLAVVQKWVCSGEMSHSHRIAECGCEVVTFAVAFRTVRDSSGGPLPLCSFC</sequence>
<organism evidence="2 3">
    <name type="scientific">Eumeta variegata</name>
    <name type="common">Bagworm moth</name>
    <name type="synonym">Eumeta japonica</name>
    <dbReference type="NCBI Taxonomy" id="151549"/>
    <lineage>
        <taxon>Eukaryota</taxon>
        <taxon>Metazoa</taxon>
        <taxon>Ecdysozoa</taxon>
        <taxon>Arthropoda</taxon>
        <taxon>Hexapoda</taxon>
        <taxon>Insecta</taxon>
        <taxon>Pterygota</taxon>
        <taxon>Neoptera</taxon>
        <taxon>Endopterygota</taxon>
        <taxon>Lepidoptera</taxon>
        <taxon>Glossata</taxon>
        <taxon>Ditrysia</taxon>
        <taxon>Tineoidea</taxon>
        <taxon>Psychidae</taxon>
        <taxon>Oiketicinae</taxon>
        <taxon>Eumeta</taxon>
    </lineage>
</organism>
<evidence type="ECO:0000256" key="1">
    <source>
        <dbReference type="SAM" id="Phobius"/>
    </source>
</evidence>
<keyword evidence="1" id="KW-1133">Transmembrane helix</keyword>
<feature type="transmembrane region" description="Helical" evidence="1">
    <location>
        <begin position="83"/>
        <end position="102"/>
    </location>
</feature>
<comment type="caution">
    <text evidence="2">The sequence shown here is derived from an EMBL/GenBank/DDBJ whole genome shotgun (WGS) entry which is preliminary data.</text>
</comment>